<comment type="similarity">
    <text evidence="1">Belongs to the ICR family.</text>
</comment>
<gene>
    <name evidence="4" type="ORF">L484_024447</name>
</gene>
<protein>
    <submittedName>
        <fullName evidence="4">Uncharacterized protein</fullName>
    </submittedName>
</protein>
<dbReference type="eggNOG" id="ENOG502QT2U">
    <property type="taxonomic scope" value="Eukaryota"/>
</dbReference>
<evidence type="ECO:0000313" key="4">
    <source>
        <dbReference type="EMBL" id="EXC16273.1"/>
    </source>
</evidence>
<organism evidence="4 5">
    <name type="scientific">Morus notabilis</name>
    <dbReference type="NCBI Taxonomy" id="981085"/>
    <lineage>
        <taxon>Eukaryota</taxon>
        <taxon>Viridiplantae</taxon>
        <taxon>Streptophyta</taxon>
        <taxon>Embryophyta</taxon>
        <taxon>Tracheophyta</taxon>
        <taxon>Spermatophyta</taxon>
        <taxon>Magnoliopsida</taxon>
        <taxon>eudicotyledons</taxon>
        <taxon>Gunneridae</taxon>
        <taxon>Pentapetalae</taxon>
        <taxon>rosids</taxon>
        <taxon>fabids</taxon>
        <taxon>Rosales</taxon>
        <taxon>Moraceae</taxon>
        <taxon>Moreae</taxon>
        <taxon>Morus</taxon>
    </lineage>
</organism>
<evidence type="ECO:0000256" key="1">
    <source>
        <dbReference type="ARBA" id="ARBA00009778"/>
    </source>
</evidence>
<evidence type="ECO:0000256" key="3">
    <source>
        <dbReference type="SAM" id="MobiDB-lite"/>
    </source>
</evidence>
<dbReference type="InterPro" id="IPR029688">
    <property type="entry name" value="ICR"/>
</dbReference>
<feature type="compositionally biased region" description="Basic and acidic residues" evidence="3">
    <location>
        <begin position="76"/>
        <end position="85"/>
    </location>
</feature>
<name>W9S5B3_9ROSA</name>
<evidence type="ECO:0000256" key="2">
    <source>
        <dbReference type="ARBA" id="ARBA00023054"/>
    </source>
</evidence>
<dbReference type="AlphaFoldDB" id="W9S5B3"/>
<reference evidence="5" key="1">
    <citation type="submission" date="2013-01" db="EMBL/GenBank/DDBJ databases">
        <title>Draft Genome Sequence of a Mulberry Tree, Morus notabilis C.K. Schneid.</title>
        <authorList>
            <person name="He N."/>
            <person name="Zhao S."/>
        </authorList>
    </citation>
    <scope>NUCLEOTIDE SEQUENCE</scope>
</reference>
<dbReference type="STRING" id="981085.W9S5B3"/>
<keyword evidence="2" id="KW-0175">Coiled coil</keyword>
<feature type="region of interest" description="Disordered" evidence="3">
    <location>
        <begin position="76"/>
        <end position="136"/>
    </location>
</feature>
<proteinExistence type="inferred from homology"/>
<sequence length="136" mass="15246">MDKETELQSISEENEGLRLKIGKNLSGQCEESELAAGLKKSEAVLAELKASLLDKETQLQSISEENEMLKMEIKRKENEASRVNEEAVEAARAAEREAAYNPMDSPYSEDMDDDSPKKKNGNMLKKIGVLWKKGQK</sequence>
<dbReference type="Proteomes" id="UP000030645">
    <property type="component" value="Unassembled WGS sequence"/>
</dbReference>
<dbReference type="PANTHER" id="PTHR34224">
    <property type="entry name" value="INTERACTOR OF CONSTITUTIVE ACTIVE ROPS 2, CHLOROPLASTIC-RELATED"/>
    <property type="match status" value="1"/>
</dbReference>
<evidence type="ECO:0000313" key="5">
    <source>
        <dbReference type="Proteomes" id="UP000030645"/>
    </source>
</evidence>
<dbReference type="EMBL" id="KE345789">
    <property type="protein sequence ID" value="EXC16273.1"/>
    <property type="molecule type" value="Genomic_DNA"/>
</dbReference>
<dbReference type="PANTHER" id="PTHR34224:SF4">
    <property type="entry name" value="INTERACTOR OF CONSTITUTIVE ACTIVE ROPS 2, CHLOROPLASTIC"/>
    <property type="match status" value="1"/>
</dbReference>
<keyword evidence="5" id="KW-1185">Reference proteome</keyword>
<accession>W9S5B3</accession>